<protein>
    <submittedName>
        <fullName evidence="1">Uncharacterized protein</fullName>
    </submittedName>
</protein>
<evidence type="ECO:0000313" key="1">
    <source>
        <dbReference type="EMBL" id="KAI0037595.1"/>
    </source>
</evidence>
<name>A0ACB8R109_9AGAM</name>
<comment type="caution">
    <text evidence="1">The sequence shown here is derived from an EMBL/GenBank/DDBJ whole genome shotgun (WGS) entry which is preliminary data.</text>
</comment>
<accession>A0ACB8R109</accession>
<dbReference type="EMBL" id="MU276837">
    <property type="protein sequence ID" value="KAI0037595.1"/>
    <property type="molecule type" value="Genomic_DNA"/>
</dbReference>
<reference evidence="1" key="2">
    <citation type="journal article" date="2022" name="New Phytol.">
        <title>Evolutionary transition to the ectomycorrhizal habit in the genomes of a hyperdiverse lineage of mushroom-forming fungi.</title>
        <authorList>
            <person name="Looney B."/>
            <person name="Miyauchi S."/>
            <person name="Morin E."/>
            <person name="Drula E."/>
            <person name="Courty P.E."/>
            <person name="Kohler A."/>
            <person name="Kuo A."/>
            <person name="LaButti K."/>
            <person name="Pangilinan J."/>
            <person name="Lipzen A."/>
            <person name="Riley R."/>
            <person name="Andreopoulos W."/>
            <person name="He G."/>
            <person name="Johnson J."/>
            <person name="Nolan M."/>
            <person name="Tritt A."/>
            <person name="Barry K.W."/>
            <person name="Grigoriev I.V."/>
            <person name="Nagy L.G."/>
            <person name="Hibbett D."/>
            <person name="Henrissat B."/>
            <person name="Matheny P.B."/>
            <person name="Labbe J."/>
            <person name="Martin F.M."/>
        </authorList>
    </citation>
    <scope>NUCLEOTIDE SEQUENCE</scope>
    <source>
        <strain evidence="1">FP105234-sp</strain>
    </source>
</reference>
<gene>
    <name evidence="1" type="ORF">FA95DRAFT_1614056</name>
</gene>
<dbReference type="Proteomes" id="UP000814033">
    <property type="component" value="Unassembled WGS sequence"/>
</dbReference>
<sequence>MPLSVRRIIEEPDAALDWRRQSPLPRLQLHTPRTRAGPSRRRDTEPGPSRSDAESPSPLSKRARVDSKKRA</sequence>
<organism evidence="1 2">
    <name type="scientific">Auriscalpium vulgare</name>
    <dbReference type="NCBI Taxonomy" id="40419"/>
    <lineage>
        <taxon>Eukaryota</taxon>
        <taxon>Fungi</taxon>
        <taxon>Dikarya</taxon>
        <taxon>Basidiomycota</taxon>
        <taxon>Agaricomycotina</taxon>
        <taxon>Agaricomycetes</taxon>
        <taxon>Russulales</taxon>
        <taxon>Auriscalpiaceae</taxon>
        <taxon>Auriscalpium</taxon>
    </lineage>
</organism>
<keyword evidence="2" id="KW-1185">Reference proteome</keyword>
<evidence type="ECO:0000313" key="2">
    <source>
        <dbReference type="Proteomes" id="UP000814033"/>
    </source>
</evidence>
<reference evidence="1" key="1">
    <citation type="submission" date="2021-02" db="EMBL/GenBank/DDBJ databases">
        <authorList>
            <consortium name="DOE Joint Genome Institute"/>
            <person name="Ahrendt S."/>
            <person name="Looney B.P."/>
            <person name="Miyauchi S."/>
            <person name="Morin E."/>
            <person name="Drula E."/>
            <person name="Courty P.E."/>
            <person name="Chicoki N."/>
            <person name="Fauchery L."/>
            <person name="Kohler A."/>
            <person name="Kuo A."/>
            <person name="Labutti K."/>
            <person name="Pangilinan J."/>
            <person name="Lipzen A."/>
            <person name="Riley R."/>
            <person name="Andreopoulos W."/>
            <person name="He G."/>
            <person name="Johnson J."/>
            <person name="Barry K.W."/>
            <person name="Grigoriev I.V."/>
            <person name="Nagy L."/>
            <person name="Hibbett D."/>
            <person name="Henrissat B."/>
            <person name="Matheny P.B."/>
            <person name="Labbe J."/>
            <person name="Martin F."/>
        </authorList>
    </citation>
    <scope>NUCLEOTIDE SEQUENCE</scope>
    <source>
        <strain evidence="1">FP105234-sp</strain>
    </source>
</reference>
<proteinExistence type="predicted"/>